<keyword evidence="5" id="KW-0245">EGF-like domain</keyword>
<dbReference type="PANTHER" id="PTHR47974:SF20">
    <property type="entry name" value="RECEPTOR-LIKE SERINE_THREONINE-PROTEIN KINASE"/>
    <property type="match status" value="1"/>
</dbReference>
<keyword evidence="7" id="KW-0808">Transferase</keyword>
<dbReference type="InterPro" id="IPR017441">
    <property type="entry name" value="Protein_kinase_ATP_BS"/>
</dbReference>
<dbReference type="SUPFAM" id="SSF51110">
    <property type="entry name" value="alpha-D-mannose-specific plant lectins"/>
    <property type="match status" value="1"/>
</dbReference>
<comment type="similarity">
    <text evidence="2 22">Belongs to the multi antimicrobial extrusion (MATE) (TC 2.A.66.1) family.</text>
</comment>
<evidence type="ECO:0000256" key="3">
    <source>
        <dbReference type="ARBA" id="ARBA00022475"/>
    </source>
</evidence>
<feature type="domain" description="Apple" evidence="25">
    <location>
        <begin position="298"/>
        <end position="385"/>
    </location>
</feature>
<keyword evidence="14 22" id="KW-1133">Transmembrane helix</keyword>
<keyword evidence="18" id="KW-0325">Glycoprotein</keyword>
<dbReference type="PROSITE" id="PS50948">
    <property type="entry name" value="PAN"/>
    <property type="match status" value="1"/>
</dbReference>
<keyword evidence="12" id="KW-0418">Kinase</keyword>
<feature type="transmembrane region" description="Helical" evidence="22">
    <location>
        <begin position="1202"/>
        <end position="1223"/>
    </location>
</feature>
<evidence type="ECO:0000256" key="6">
    <source>
        <dbReference type="ARBA" id="ARBA00022553"/>
    </source>
</evidence>
<evidence type="ECO:0000256" key="9">
    <source>
        <dbReference type="ARBA" id="ARBA00022729"/>
    </source>
</evidence>
<dbReference type="SUPFAM" id="SSF56112">
    <property type="entry name" value="Protein kinase-like (PK-like)"/>
    <property type="match status" value="1"/>
</dbReference>
<dbReference type="GO" id="GO:0005524">
    <property type="term" value="F:ATP binding"/>
    <property type="evidence" value="ECO:0007669"/>
    <property type="project" value="UniProtKB-UniRule"/>
</dbReference>
<dbReference type="InterPro" id="IPR011009">
    <property type="entry name" value="Kinase-like_dom_sf"/>
</dbReference>
<evidence type="ECO:0000259" key="23">
    <source>
        <dbReference type="PROSITE" id="PS50011"/>
    </source>
</evidence>
<keyword evidence="13 21" id="KW-0067">ATP-binding</keyword>
<dbReference type="GO" id="GO:0005886">
    <property type="term" value="C:plasma membrane"/>
    <property type="evidence" value="ECO:0007669"/>
    <property type="project" value="UniProtKB-SubCell"/>
</dbReference>
<evidence type="ECO:0000256" key="18">
    <source>
        <dbReference type="ARBA" id="ARBA00023180"/>
    </source>
</evidence>
<evidence type="ECO:0000256" key="22">
    <source>
        <dbReference type="RuleBase" id="RU004914"/>
    </source>
</evidence>
<dbReference type="Gene3D" id="3.30.200.20">
    <property type="entry name" value="Phosphorylase Kinase, domain 1"/>
    <property type="match status" value="1"/>
</dbReference>
<dbReference type="InterPro" id="IPR045069">
    <property type="entry name" value="MATE_euk"/>
</dbReference>
<dbReference type="Gene3D" id="1.10.510.10">
    <property type="entry name" value="Transferase(Phosphotransferase) domain 1"/>
    <property type="match status" value="1"/>
</dbReference>
<dbReference type="PROSITE" id="PS00108">
    <property type="entry name" value="PROTEIN_KINASE_ST"/>
    <property type="match status" value="1"/>
</dbReference>
<comment type="catalytic activity">
    <reaction evidence="19">
        <text>L-threonyl-[protein] + ATP = O-phospho-L-threonyl-[protein] + ADP + H(+)</text>
        <dbReference type="Rhea" id="RHEA:46608"/>
        <dbReference type="Rhea" id="RHEA-COMP:11060"/>
        <dbReference type="Rhea" id="RHEA-COMP:11605"/>
        <dbReference type="ChEBI" id="CHEBI:15378"/>
        <dbReference type="ChEBI" id="CHEBI:30013"/>
        <dbReference type="ChEBI" id="CHEBI:30616"/>
        <dbReference type="ChEBI" id="CHEBI:61977"/>
        <dbReference type="ChEBI" id="CHEBI:456216"/>
        <dbReference type="EC" id="2.7.11.1"/>
    </reaction>
</comment>
<comment type="subcellular location">
    <subcellularLocation>
        <location evidence="1">Cell membrane</location>
        <topology evidence="1">Single-pass type I membrane protein</topology>
    </subcellularLocation>
</comment>
<feature type="transmembrane region" description="Helical" evidence="22">
    <location>
        <begin position="980"/>
        <end position="1000"/>
    </location>
</feature>
<evidence type="ECO:0000256" key="11">
    <source>
        <dbReference type="ARBA" id="ARBA00022741"/>
    </source>
</evidence>
<keyword evidence="17" id="KW-0675">Receptor</keyword>
<dbReference type="InterPro" id="IPR003609">
    <property type="entry name" value="Pan_app"/>
</dbReference>
<dbReference type="CDD" id="cd13132">
    <property type="entry name" value="MATE_eukaryotic"/>
    <property type="match status" value="1"/>
</dbReference>
<dbReference type="EMBL" id="KB870810">
    <property type="protein sequence ID" value="EOA22734.1"/>
    <property type="molecule type" value="Genomic_DNA"/>
</dbReference>
<dbReference type="InterPro" id="IPR001480">
    <property type="entry name" value="Bulb-type_lectin_dom"/>
</dbReference>
<feature type="domain" description="Bulb-type lectin" evidence="24">
    <location>
        <begin position="1"/>
        <end position="116"/>
    </location>
</feature>
<feature type="binding site" evidence="21">
    <location>
        <position position="486"/>
    </location>
    <ligand>
        <name>ATP</name>
        <dbReference type="ChEBI" id="CHEBI:30616"/>
    </ligand>
</feature>
<feature type="transmembrane region" description="Helical" evidence="22">
    <location>
        <begin position="867"/>
        <end position="893"/>
    </location>
</feature>
<evidence type="ECO:0000256" key="13">
    <source>
        <dbReference type="ARBA" id="ARBA00022840"/>
    </source>
</evidence>
<keyword evidence="16" id="KW-1015">Disulfide bond</keyword>
<dbReference type="Pfam" id="PF00069">
    <property type="entry name" value="Pkinase"/>
    <property type="match status" value="1"/>
</dbReference>
<feature type="transmembrane region" description="Helical" evidence="22">
    <location>
        <begin position="1012"/>
        <end position="1031"/>
    </location>
</feature>
<dbReference type="SMART" id="SM00220">
    <property type="entry name" value="S_TKc"/>
    <property type="match status" value="1"/>
</dbReference>
<dbReference type="GO" id="GO:0004674">
    <property type="term" value="F:protein serine/threonine kinase activity"/>
    <property type="evidence" value="ECO:0007669"/>
    <property type="project" value="UniProtKB-KW"/>
</dbReference>
<feature type="transmembrane region" description="Helical" evidence="22">
    <location>
        <begin position="1051"/>
        <end position="1076"/>
    </location>
</feature>
<dbReference type="Pfam" id="PF01554">
    <property type="entry name" value="MatE"/>
    <property type="match status" value="2"/>
</dbReference>
<evidence type="ECO:0000256" key="12">
    <source>
        <dbReference type="ARBA" id="ARBA00022777"/>
    </source>
</evidence>
<evidence type="ECO:0000256" key="14">
    <source>
        <dbReference type="ARBA" id="ARBA00022989"/>
    </source>
</evidence>
<evidence type="ECO:0000256" key="15">
    <source>
        <dbReference type="ARBA" id="ARBA00023136"/>
    </source>
</evidence>
<feature type="transmembrane region" description="Helical" evidence="22">
    <location>
        <begin position="839"/>
        <end position="861"/>
    </location>
</feature>
<keyword evidence="15 22" id="KW-0472">Membrane</keyword>
<evidence type="ECO:0000256" key="21">
    <source>
        <dbReference type="PROSITE-ProRule" id="PRU10141"/>
    </source>
</evidence>
<evidence type="ECO:0000256" key="17">
    <source>
        <dbReference type="ARBA" id="ARBA00023170"/>
    </source>
</evidence>
<organism evidence="26 27">
    <name type="scientific">Capsella rubella</name>
    <dbReference type="NCBI Taxonomy" id="81985"/>
    <lineage>
        <taxon>Eukaryota</taxon>
        <taxon>Viridiplantae</taxon>
        <taxon>Streptophyta</taxon>
        <taxon>Embryophyta</taxon>
        <taxon>Tracheophyta</taxon>
        <taxon>Spermatophyta</taxon>
        <taxon>Magnoliopsida</taxon>
        <taxon>eudicotyledons</taxon>
        <taxon>Gunneridae</taxon>
        <taxon>Pentapetalae</taxon>
        <taxon>rosids</taxon>
        <taxon>malvids</taxon>
        <taxon>Brassicales</taxon>
        <taxon>Brassicaceae</taxon>
        <taxon>Camelineae</taxon>
        <taxon>Capsella</taxon>
    </lineage>
</organism>
<dbReference type="Pfam" id="PF01453">
    <property type="entry name" value="B_lectin"/>
    <property type="match status" value="1"/>
</dbReference>
<evidence type="ECO:0000256" key="1">
    <source>
        <dbReference type="ARBA" id="ARBA00004251"/>
    </source>
</evidence>
<evidence type="ECO:0000256" key="16">
    <source>
        <dbReference type="ARBA" id="ARBA00023157"/>
    </source>
</evidence>
<evidence type="ECO:0000313" key="27">
    <source>
        <dbReference type="Proteomes" id="UP000029121"/>
    </source>
</evidence>
<evidence type="ECO:0000256" key="4">
    <source>
        <dbReference type="ARBA" id="ARBA00022527"/>
    </source>
</evidence>
<dbReference type="InterPro" id="IPR000858">
    <property type="entry name" value="S_locus_glycoprot_dom"/>
</dbReference>
<proteinExistence type="inferred from homology"/>
<dbReference type="CDD" id="cd14066">
    <property type="entry name" value="STKc_IRAK"/>
    <property type="match status" value="1"/>
</dbReference>
<dbReference type="NCBIfam" id="TIGR00797">
    <property type="entry name" value="matE"/>
    <property type="match status" value="1"/>
</dbReference>
<keyword evidence="10" id="KW-0430">Lectin</keyword>
<dbReference type="GO" id="GO:0015297">
    <property type="term" value="F:antiporter activity"/>
    <property type="evidence" value="ECO:0007669"/>
    <property type="project" value="InterPro"/>
</dbReference>
<evidence type="ECO:0000256" key="10">
    <source>
        <dbReference type="ARBA" id="ARBA00022734"/>
    </source>
</evidence>
<dbReference type="eggNOG" id="KOG1347">
    <property type="taxonomic scope" value="Eukaryota"/>
</dbReference>
<keyword evidence="6" id="KW-0597">Phosphoprotein</keyword>
<keyword evidence="11 21" id="KW-0547">Nucleotide-binding</keyword>
<feature type="domain" description="Protein kinase" evidence="23">
    <location>
        <begin position="457"/>
        <end position="738"/>
    </location>
</feature>
<dbReference type="FunFam" id="3.30.200.20:FF:000370">
    <property type="entry name" value="Receptor-like protein kinase 4"/>
    <property type="match status" value="1"/>
</dbReference>
<gene>
    <name evidence="26" type="ORF">CARUB_v10003441mg</name>
</gene>
<evidence type="ECO:0000256" key="7">
    <source>
        <dbReference type="ARBA" id="ARBA00022679"/>
    </source>
</evidence>
<dbReference type="PROSITE" id="PS50927">
    <property type="entry name" value="BULB_LECTIN"/>
    <property type="match status" value="1"/>
</dbReference>
<dbReference type="GO" id="GO:0030246">
    <property type="term" value="F:carbohydrate binding"/>
    <property type="evidence" value="ECO:0007669"/>
    <property type="project" value="UniProtKB-KW"/>
</dbReference>
<feature type="transmembrane region" description="Helical" evidence="22">
    <location>
        <begin position="1083"/>
        <end position="1110"/>
    </location>
</feature>
<evidence type="ECO:0000259" key="24">
    <source>
        <dbReference type="PROSITE" id="PS50927"/>
    </source>
</evidence>
<dbReference type="Gene3D" id="2.90.10.10">
    <property type="entry name" value="Bulb-type lectin domain"/>
    <property type="match status" value="1"/>
</dbReference>
<dbReference type="InterPro" id="IPR036426">
    <property type="entry name" value="Bulb-type_lectin_dom_sf"/>
</dbReference>
<accession>R0H0H3</accession>
<dbReference type="CDD" id="cd01098">
    <property type="entry name" value="PAN_AP_plant"/>
    <property type="match status" value="1"/>
</dbReference>
<evidence type="ECO:0000256" key="19">
    <source>
        <dbReference type="ARBA" id="ARBA00047899"/>
    </source>
</evidence>
<dbReference type="PROSITE" id="PS00107">
    <property type="entry name" value="PROTEIN_KINASE_ATP"/>
    <property type="match status" value="1"/>
</dbReference>
<keyword evidence="3" id="KW-1003">Cell membrane</keyword>
<dbReference type="PROSITE" id="PS50011">
    <property type="entry name" value="PROTEIN_KINASE_DOM"/>
    <property type="match status" value="1"/>
</dbReference>
<sequence>IIRGNQTILSFKSVFRLGFFSSTSSNGSSNWYLGISYASMPSPTHVWVANRIRPLSDPHSSTLQLTSTGFLTVTTSDGAVVWQTDNTDPGTDFRFSETGNLILTKDDGSPVWQSFDNPTDTWLPGMNVTGLTVMTSWRTLFDPSPGFYSLRLSPGFNEFQLVFKGTTPYWSTGNWTGDAFVGVPEMTIPYIYTFHFVNPYSPAASFWYIVTPLDSTSEPMLTRFMVDANGQLKQYTWEPQTQSWNMFWLQPEGPCRVYSLCGQFGFCSGQLLKPCACIRGFRPKNDAAWRSDDFSDGCRRENGDFGDKSDTFEAVGDLRYDGDVKMSRLQVSKSSCAKTCLGNSSCVGFYHNDKSNLCKIILEPPINLKNSSSLTNGDLLYIRAPRKGNSKGNISKTIIILCSVVGSISVLGFTLLVPLILLKKSRKKKRTRKQDEDGFAVLNLKVFSFKELHVATNGFSEKVGHGGFGAVFKGTLPGSSTFVAVKRLERPGSGESEFRAEVCTIGNIQHVNLVRLRGFCSENLHRLLVYDYMPQGSLSSYLSRTSPKLLSWETRFRIALGTAKGIAYLHEGCRDCIIHCDIKPENILLDSDYNAKVSDFGLAKLLGRDFSRVLATMRGTWGYVAPEWISGLPITTKADVYSFGMTLLELIGGRRNVIVNSDTLGEKETEPEKWFFPPWAAREIIQGNVDSVVDSRLNREYNIEEVTRMATVAIWCIQDNEEIRPAMGTVVKMLEGVVEVTVPPPPKLIQALVSGDSYRGVSGTSCSEGHGCSDLNTGLSSPGSRSSFEHETTRLHHAPSTLLGESTGDADFPPIQSFGDAKLVCLVETSKLWEIAAPIAFNILCNYGVNSFTSIFVGHIGDLELSAVAIALSVVSNFSFGFLLGMASALETLCGQAYGAGQMDMLGVYMQRSWLILLGTSVCLLPLYIYATPLLILLGQEPEIAEISGKFTTQIIPQMFALAINFPTQKFLQSQSKVGIMAWIGFFALTLHIFILYLFINVFKWGLNGAAAAFDVSAWGIAIAQVIYVVGWCKDGWQGLSWLAFKDIWPFLKLSFASAVMLCLEIWYFMTIIVLTGHLEDPVIAVGSLSICMNINGWEGMLFIGINAAISVRVSNELGSGHPRAAKYSVIVTVIESLIIGVVCAIVILITKDEFAVIFTESEEMRKAVSDLAYLLGITMILNSLQPVISGVAVGGGWQAPVAYINLFCYYAFGLPLGFLLGYKTSLGVQVEQASERMKQWGAGYEELEKIAT</sequence>
<dbReference type="FunFam" id="1.10.510.10:FF:000248">
    <property type="entry name" value="S-receptor-like kinase 5"/>
    <property type="match status" value="1"/>
</dbReference>
<evidence type="ECO:0000313" key="26">
    <source>
        <dbReference type="EMBL" id="EOA22734.1"/>
    </source>
</evidence>
<dbReference type="GO" id="GO:0042910">
    <property type="term" value="F:xenobiotic transmembrane transporter activity"/>
    <property type="evidence" value="ECO:0007669"/>
    <property type="project" value="InterPro"/>
</dbReference>
<dbReference type="Pfam" id="PF00954">
    <property type="entry name" value="S_locus_glycop"/>
    <property type="match status" value="1"/>
</dbReference>
<dbReference type="CDD" id="cd00028">
    <property type="entry name" value="B_lectin"/>
    <property type="match status" value="1"/>
</dbReference>
<evidence type="ECO:0000256" key="2">
    <source>
        <dbReference type="ARBA" id="ARBA00010199"/>
    </source>
</evidence>
<evidence type="ECO:0000256" key="8">
    <source>
        <dbReference type="ARBA" id="ARBA00022692"/>
    </source>
</evidence>
<evidence type="ECO:0000259" key="25">
    <source>
        <dbReference type="PROSITE" id="PS50948"/>
    </source>
</evidence>
<reference evidence="27" key="1">
    <citation type="journal article" date="2013" name="Nat. Genet.">
        <title>The Capsella rubella genome and the genomic consequences of rapid mating system evolution.</title>
        <authorList>
            <person name="Slotte T."/>
            <person name="Hazzouri K.M."/>
            <person name="Agren J.A."/>
            <person name="Koenig D."/>
            <person name="Maumus F."/>
            <person name="Guo Y.L."/>
            <person name="Steige K."/>
            <person name="Platts A.E."/>
            <person name="Escobar J.S."/>
            <person name="Newman L.K."/>
            <person name="Wang W."/>
            <person name="Mandakova T."/>
            <person name="Vello E."/>
            <person name="Smith L.M."/>
            <person name="Henz S.R."/>
            <person name="Steffen J."/>
            <person name="Takuno S."/>
            <person name="Brandvain Y."/>
            <person name="Coop G."/>
            <person name="Andolfatto P."/>
            <person name="Hu T.T."/>
            <person name="Blanchette M."/>
            <person name="Clark R.M."/>
            <person name="Quesneville H."/>
            <person name="Nordborg M."/>
            <person name="Gaut B.S."/>
            <person name="Lysak M.A."/>
            <person name="Jenkins J."/>
            <person name="Grimwood J."/>
            <person name="Chapman J."/>
            <person name="Prochnik S."/>
            <person name="Shu S."/>
            <person name="Rokhsar D."/>
            <person name="Schmutz J."/>
            <person name="Weigel D."/>
            <person name="Wright S.I."/>
        </authorList>
    </citation>
    <scope>NUCLEOTIDE SEQUENCE [LARGE SCALE GENOMIC DNA]</scope>
    <source>
        <strain evidence="27">cv. Monte Gargano</strain>
    </source>
</reference>
<feature type="non-terminal residue" evidence="26">
    <location>
        <position position="1"/>
    </location>
</feature>
<dbReference type="InterPro" id="IPR000719">
    <property type="entry name" value="Prot_kinase_dom"/>
</dbReference>
<feature type="transmembrane region" description="Helical" evidence="22">
    <location>
        <begin position="398"/>
        <end position="422"/>
    </location>
</feature>
<comment type="catalytic activity">
    <reaction evidence="20">
        <text>L-seryl-[protein] + ATP = O-phospho-L-seryl-[protein] + ADP + H(+)</text>
        <dbReference type="Rhea" id="RHEA:17989"/>
        <dbReference type="Rhea" id="RHEA-COMP:9863"/>
        <dbReference type="Rhea" id="RHEA-COMP:11604"/>
        <dbReference type="ChEBI" id="CHEBI:15378"/>
        <dbReference type="ChEBI" id="CHEBI:29999"/>
        <dbReference type="ChEBI" id="CHEBI:30616"/>
        <dbReference type="ChEBI" id="CHEBI:83421"/>
        <dbReference type="ChEBI" id="CHEBI:456216"/>
        <dbReference type="EC" id="2.7.11.1"/>
    </reaction>
</comment>
<feature type="transmembrane region" description="Helical" evidence="22">
    <location>
        <begin position="1130"/>
        <end position="1151"/>
    </location>
</feature>
<keyword evidence="8 22" id="KW-0812">Transmembrane</keyword>
<dbReference type="STRING" id="81985.R0H0H3"/>
<evidence type="ECO:0000256" key="5">
    <source>
        <dbReference type="ARBA" id="ARBA00022536"/>
    </source>
</evidence>
<feature type="transmembrane region" description="Helical" evidence="22">
    <location>
        <begin position="1172"/>
        <end position="1196"/>
    </location>
</feature>
<dbReference type="Proteomes" id="UP000029121">
    <property type="component" value="Unassembled WGS sequence"/>
</dbReference>
<evidence type="ECO:0000256" key="20">
    <source>
        <dbReference type="ARBA" id="ARBA00048679"/>
    </source>
</evidence>
<keyword evidence="9" id="KW-0732">Signal</keyword>
<dbReference type="AlphaFoldDB" id="R0H0H3"/>
<name>R0H0H3_9BRAS</name>
<keyword evidence="4" id="KW-0723">Serine/threonine-protein kinase</keyword>
<protein>
    <recommendedName>
        <fullName evidence="22">Protein DETOXIFICATION</fullName>
    </recommendedName>
    <alternativeName>
        <fullName evidence="22">Multidrug and toxic compound extrusion protein</fullName>
    </alternativeName>
</protein>
<dbReference type="InterPro" id="IPR002528">
    <property type="entry name" value="MATE_fam"/>
</dbReference>
<dbReference type="PANTHER" id="PTHR47974">
    <property type="entry name" value="OS07G0415500 PROTEIN"/>
    <property type="match status" value="1"/>
</dbReference>
<keyword evidence="27" id="KW-1185">Reference proteome</keyword>
<dbReference type="SMART" id="SM00108">
    <property type="entry name" value="B_lectin"/>
    <property type="match status" value="1"/>
</dbReference>
<dbReference type="GO" id="GO:1990961">
    <property type="term" value="P:xenobiotic detoxification by transmembrane export across the plasma membrane"/>
    <property type="evidence" value="ECO:0007669"/>
    <property type="project" value="InterPro"/>
</dbReference>
<dbReference type="GO" id="GO:0048544">
    <property type="term" value="P:recognition of pollen"/>
    <property type="evidence" value="ECO:0007669"/>
    <property type="project" value="InterPro"/>
</dbReference>
<feature type="transmembrane region" description="Helical" evidence="22">
    <location>
        <begin position="914"/>
        <end position="931"/>
    </location>
</feature>
<dbReference type="InterPro" id="IPR008271">
    <property type="entry name" value="Ser/Thr_kinase_AS"/>
</dbReference>